<comment type="caution">
    <text evidence="2">The sequence shown here is derived from an EMBL/GenBank/DDBJ whole genome shotgun (WGS) entry which is preliminary data.</text>
</comment>
<dbReference type="AlphaFoldDB" id="A0AAN7B6I3"/>
<protein>
    <submittedName>
        <fullName evidence="2">Heterokaryon incompatibility protein-domain-containing protein</fullName>
    </submittedName>
</protein>
<proteinExistence type="predicted"/>
<dbReference type="InterPro" id="IPR052895">
    <property type="entry name" value="HetReg/Transcr_Mod"/>
</dbReference>
<evidence type="ECO:0000313" key="2">
    <source>
        <dbReference type="EMBL" id="KAK4211852.1"/>
    </source>
</evidence>
<sequence length="737" mass="83161">MSQSPSATSPRPLYTYEPLPSKTHIRLIRLNDLEKEQSFTLTVHDLASPSTLPPFTALSYTWGFPYLNPNSTADSDSKWNKPTDQFGCNGCTFLVRPNLSNALMMLHLAEGQREELVWIDAICIDQGNIAEREDQVMMMGEIFERAEGILAWLGTSDEFTDDALKVIQNLATVGKVCIGEEEMELERQKYDWVTTADLLEPEAYEKLGIEFITLKEWRAWFGFVSRPYFCRAWIVQEVLKARKMDMCIHDAIITWHHFSKAVHFLEQVRAWGGSQIINKVIADIFNPETKAENSVDTWNSASSLLRIGARRHVALVVGGTRSRDRAGLDALLQDHRDTQATDPRDKVYALLGLTSDPLGDLKVDYESPVEVIYTRTARHLCRLHEDLRIFGHREPNRNRKNKNLPSWVPEFSAKHDGGAMKTGAGRGNDWMASGGETWKPDNGLLEDRELQVRGRLLGVVNSVCSLLLSRGMMDERWQGWGNLLWLFHATSSSCPSKVQAHGHSPDATISPLENLARTLTRDTFRGISPAPSAELANQFLNYLIDQYLHSYGKLEQTPEASRIWNTRQIKLGYTDAAQLNDSSSIGDLLSVLTSHELEGSHLRWDTFNSRLDKAILYGTRVNGVYFGEQRQPATVEKILELELREHAFKDFEAQAEASLNNRTIYSVACGDMVQVVLGPADGTRGDEVWVLDGAETPVVLRKMEQGRYEFVGEGYIQGMMHGEALERFPDVEDIVLV</sequence>
<gene>
    <name evidence="2" type="ORF">QBC37DRAFT_389293</name>
</gene>
<dbReference type="PANTHER" id="PTHR24148:SF64">
    <property type="entry name" value="HETEROKARYON INCOMPATIBILITY DOMAIN-CONTAINING PROTEIN"/>
    <property type="match status" value="1"/>
</dbReference>
<accession>A0AAN7B6I3</accession>
<evidence type="ECO:0000259" key="1">
    <source>
        <dbReference type="Pfam" id="PF06985"/>
    </source>
</evidence>
<dbReference type="EMBL" id="MU858139">
    <property type="protein sequence ID" value="KAK4211852.1"/>
    <property type="molecule type" value="Genomic_DNA"/>
</dbReference>
<evidence type="ECO:0000313" key="3">
    <source>
        <dbReference type="Proteomes" id="UP001301769"/>
    </source>
</evidence>
<reference evidence="2" key="1">
    <citation type="journal article" date="2023" name="Mol. Phylogenet. Evol.">
        <title>Genome-scale phylogeny and comparative genomics of the fungal order Sordariales.</title>
        <authorList>
            <person name="Hensen N."/>
            <person name="Bonometti L."/>
            <person name="Westerberg I."/>
            <person name="Brannstrom I.O."/>
            <person name="Guillou S."/>
            <person name="Cros-Aarteil S."/>
            <person name="Calhoun S."/>
            <person name="Haridas S."/>
            <person name="Kuo A."/>
            <person name="Mondo S."/>
            <person name="Pangilinan J."/>
            <person name="Riley R."/>
            <person name="LaButti K."/>
            <person name="Andreopoulos B."/>
            <person name="Lipzen A."/>
            <person name="Chen C."/>
            <person name="Yan M."/>
            <person name="Daum C."/>
            <person name="Ng V."/>
            <person name="Clum A."/>
            <person name="Steindorff A."/>
            <person name="Ohm R.A."/>
            <person name="Martin F."/>
            <person name="Silar P."/>
            <person name="Natvig D.O."/>
            <person name="Lalanne C."/>
            <person name="Gautier V."/>
            <person name="Ament-Velasquez S.L."/>
            <person name="Kruys A."/>
            <person name="Hutchinson M.I."/>
            <person name="Powell A.J."/>
            <person name="Barry K."/>
            <person name="Miller A.N."/>
            <person name="Grigoriev I.V."/>
            <person name="Debuchy R."/>
            <person name="Gladieux P."/>
            <person name="Hiltunen Thoren M."/>
            <person name="Johannesson H."/>
        </authorList>
    </citation>
    <scope>NUCLEOTIDE SEQUENCE</scope>
    <source>
        <strain evidence="2">PSN293</strain>
    </source>
</reference>
<dbReference type="PANTHER" id="PTHR24148">
    <property type="entry name" value="ANKYRIN REPEAT DOMAIN-CONTAINING PROTEIN 39 HOMOLOG-RELATED"/>
    <property type="match status" value="1"/>
</dbReference>
<keyword evidence="3" id="KW-1185">Reference proteome</keyword>
<feature type="domain" description="Heterokaryon incompatibility" evidence="1">
    <location>
        <begin position="55"/>
        <end position="237"/>
    </location>
</feature>
<organism evidence="2 3">
    <name type="scientific">Rhypophila decipiens</name>
    <dbReference type="NCBI Taxonomy" id="261697"/>
    <lineage>
        <taxon>Eukaryota</taxon>
        <taxon>Fungi</taxon>
        <taxon>Dikarya</taxon>
        <taxon>Ascomycota</taxon>
        <taxon>Pezizomycotina</taxon>
        <taxon>Sordariomycetes</taxon>
        <taxon>Sordariomycetidae</taxon>
        <taxon>Sordariales</taxon>
        <taxon>Naviculisporaceae</taxon>
        <taxon>Rhypophila</taxon>
    </lineage>
</organism>
<dbReference type="Pfam" id="PF26639">
    <property type="entry name" value="Het-6_barrel"/>
    <property type="match status" value="1"/>
</dbReference>
<dbReference type="Pfam" id="PF06985">
    <property type="entry name" value="HET"/>
    <property type="match status" value="1"/>
</dbReference>
<name>A0AAN7B6I3_9PEZI</name>
<dbReference type="Proteomes" id="UP001301769">
    <property type="component" value="Unassembled WGS sequence"/>
</dbReference>
<dbReference type="InterPro" id="IPR010730">
    <property type="entry name" value="HET"/>
</dbReference>
<reference evidence="2" key="2">
    <citation type="submission" date="2023-05" db="EMBL/GenBank/DDBJ databases">
        <authorList>
            <consortium name="Lawrence Berkeley National Laboratory"/>
            <person name="Steindorff A."/>
            <person name="Hensen N."/>
            <person name="Bonometti L."/>
            <person name="Westerberg I."/>
            <person name="Brannstrom I.O."/>
            <person name="Guillou S."/>
            <person name="Cros-Aarteil S."/>
            <person name="Calhoun S."/>
            <person name="Haridas S."/>
            <person name="Kuo A."/>
            <person name="Mondo S."/>
            <person name="Pangilinan J."/>
            <person name="Riley R."/>
            <person name="Labutti K."/>
            <person name="Andreopoulos B."/>
            <person name="Lipzen A."/>
            <person name="Chen C."/>
            <person name="Yanf M."/>
            <person name="Daum C."/>
            <person name="Ng V."/>
            <person name="Clum A."/>
            <person name="Ohm R."/>
            <person name="Martin F."/>
            <person name="Silar P."/>
            <person name="Natvig D."/>
            <person name="Lalanne C."/>
            <person name="Gautier V."/>
            <person name="Ament-Velasquez S.L."/>
            <person name="Kruys A."/>
            <person name="Hutchinson M.I."/>
            <person name="Powell A.J."/>
            <person name="Barry K."/>
            <person name="Miller A.N."/>
            <person name="Grigoriev I.V."/>
            <person name="Debuchy R."/>
            <person name="Gladieux P."/>
            <person name="Thoren M.H."/>
            <person name="Johannesson H."/>
        </authorList>
    </citation>
    <scope>NUCLEOTIDE SEQUENCE</scope>
    <source>
        <strain evidence="2">PSN293</strain>
    </source>
</reference>